<evidence type="ECO:0000256" key="2">
    <source>
        <dbReference type="ARBA" id="ARBA00022679"/>
    </source>
</evidence>
<dbReference type="InterPro" id="IPR036464">
    <property type="entry name" value="Rubisco_LSMT_subst-bd_sf"/>
</dbReference>
<reference evidence="6 7" key="1">
    <citation type="submission" date="2024-03" db="EMBL/GenBank/DDBJ databases">
        <authorList>
            <consortium name="ELIXIR-Norway"/>
            <consortium name="Elixir Norway"/>
        </authorList>
    </citation>
    <scope>NUCLEOTIDE SEQUENCE [LARGE SCALE GENOMIC DNA]</scope>
</reference>
<dbReference type="PROSITE" id="PS50280">
    <property type="entry name" value="SET"/>
    <property type="match status" value="1"/>
</dbReference>
<evidence type="ECO:0000256" key="1">
    <source>
        <dbReference type="ARBA" id="ARBA00022603"/>
    </source>
</evidence>
<sequence>MFGSCSESSFSQSHASKKQRDGERAMAMRITTATRMMMMILPPVFIQLLLLLLLMLLTFRCCSCSVTCYLPEYTDSTVSAKTWLANKLHNKNIGTLTSAQWSNLGQLKSSLGDQGPVPVDAATLASHKFVNWLHGNAESNSTHPHNFSVVPMERPGFKSEESSLMMTTYATQDINEGSTIWEVQLDQCLSDAGVFENKVSLSGAPWEVRLASRLLHERSKGSDSEWAAYINVLPQFVFLPIFFTDLELKNIQDPSIVDKVLKMRRFIEMAFQALTVEERSRAKFNDFAWAMAIVYSSACQFTHGDLSLHLLIPFISSSIEPNAKLSAVYMDGHINLIASKGIAQEMPMSLTYKSSNPSDLFLFHGQISSSRTHFQIFTSVLDLVDWYVMEYGGVNNNKYLTSKLAHDSHELLTSHLKQSNVKLVSDFSLKSDGCIDSRIICTFATLSYGKELLLSSGNHISSYIADMDIRVGTVWEQKLDALIREFSHSDPYTCKTIHGVDPRFKHALSLAFEAVCWRMQSLLNSFASTLEEDKALLAAASWEKFSGTGLTQSGCASCRWQLEEMSFNDNIAVLYRSSRKELLHQCISEIPCTDAQNSSHSRVKDSNTVNVNSSVQEFVTWMEETEFSISEKLAITHIKAGDGDPVRGVVVLKDIQQGETLCNLPLDMGLYDNETEVHGEVDAWDRAAARLLREKAKGNSSSWAPYIAILPSQMATPMNLDDHELVEVQWLPVLRELVQVRKSIKESFTLLSRSDLAWADYEEYKWAAIMVHSRAFTLPVKPDDQYAPYVMMPYMDMINHHYHYQADWISQPIWGGKLEIIARREISKGEELFASFGPRANDNLFLYYGFMLDDNPFDIAQIFPSYEDALRWFIDLWTANCEPLKESLATNVLCKRQEWETQWKRVKKALQNVSGPGLNRDWWELSSQWANLGYQYLPYQPGPTIYAGGIVDPSLLAEFAAVADIIKVPTSTTNTTEILATFLNGPVSANNGSRNRSAKPLLKNFFVCIEKNYIQKHSTIRLVEGKNLCWDIFVEVTLAEEKAARPLLIAKLSVSLRCLQMLGSFPTTIDEDRVLLEQGSRSNRCETKQPCLDLSPPSEHLQLTRKYRLMKKLLLQNSIHRLLK</sequence>
<dbReference type="Gene3D" id="3.90.1410.10">
    <property type="entry name" value="set domain protein methyltransferase, domain 1"/>
    <property type="match status" value="2"/>
</dbReference>
<proteinExistence type="predicted"/>
<dbReference type="Proteomes" id="UP001497522">
    <property type="component" value="Chromosome 1"/>
</dbReference>
<keyword evidence="1" id="KW-0489">Methyltransferase</keyword>
<dbReference type="EMBL" id="OZ023702">
    <property type="protein sequence ID" value="CAK9858935.1"/>
    <property type="molecule type" value="Genomic_DNA"/>
</dbReference>
<dbReference type="InterPro" id="IPR046341">
    <property type="entry name" value="SET_dom_sf"/>
</dbReference>
<evidence type="ECO:0000256" key="3">
    <source>
        <dbReference type="ARBA" id="ARBA00022691"/>
    </source>
</evidence>
<feature type="region of interest" description="Disordered" evidence="4">
    <location>
        <begin position="1"/>
        <end position="24"/>
    </location>
</feature>
<keyword evidence="2" id="KW-0808">Transferase</keyword>
<dbReference type="Gene3D" id="3.90.1420.10">
    <property type="entry name" value="Rubisco LSMT, substrate-binding domain"/>
    <property type="match status" value="1"/>
</dbReference>
<accession>A0ABP1A8V5</accession>
<dbReference type="Pfam" id="PF00856">
    <property type="entry name" value="SET"/>
    <property type="match status" value="1"/>
</dbReference>
<name>A0ABP1A8V5_9BRYO</name>
<dbReference type="PANTHER" id="PTHR13271:SF137">
    <property type="entry name" value="SET DOMAIN-CONTAINING PROTEIN"/>
    <property type="match status" value="1"/>
</dbReference>
<keyword evidence="3" id="KW-0949">S-adenosyl-L-methionine</keyword>
<dbReference type="CDD" id="cd10527">
    <property type="entry name" value="SET_LSMT"/>
    <property type="match status" value="2"/>
</dbReference>
<dbReference type="SUPFAM" id="SSF82199">
    <property type="entry name" value="SET domain"/>
    <property type="match status" value="2"/>
</dbReference>
<gene>
    <name evidence="6" type="ORF">CSSPJE1EN2_LOCUS1930</name>
</gene>
<dbReference type="InterPro" id="IPR001214">
    <property type="entry name" value="SET_dom"/>
</dbReference>
<organism evidence="6 7">
    <name type="scientific">Sphagnum jensenii</name>
    <dbReference type="NCBI Taxonomy" id="128206"/>
    <lineage>
        <taxon>Eukaryota</taxon>
        <taxon>Viridiplantae</taxon>
        <taxon>Streptophyta</taxon>
        <taxon>Embryophyta</taxon>
        <taxon>Bryophyta</taxon>
        <taxon>Sphagnophytina</taxon>
        <taxon>Sphagnopsida</taxon>
        <taxon>Sphagnales</taxon>
        <taxon>Sphagnaceae</taxon>
        <taxon>Sphagnum</taxon>
    </lineage>
</organism>
<dbReference type="InterPro" id="IPR050600">
    <property type="entry name" value="SETD3_SETD6_MTase"/>
</dbReference>
<feature type="compositionally biased region" description="Low complexity" evidence="4">
    <location>
        <begin position="1"/>
        <end position="14"/>
    </location>
</feature>
<protein>
    <recommendedName>
        <fullName evidence="5">SET domain-containing protein</fullName>
    </recommendedName>
</protein>
<feature type="domain" description="SET" evidence="5">
    <location>
        <begin position="623"/>
        <end position="837"/>
    </location>
</feature>
<dbReference type="PANTHER" id="PTHR13271">
    <property type="entry name" value="UNCHARACTERIZED PUTATIVE METHYLTRANSFERASE"/>
    <property type="match status" value="1"/>
</dbReference>
<evidence type="ECO:0000313" key="6">
    <source>
        <dbReference type="EMBL" id="CAK9858935.1"/>
    </source>
</evidence>
<keyword evidence="7" id="KW-1185">Reference proteome</keyword>
<evidence type="ECO:0000256" key="4">
    <source>
        <dbReference type="SAM" id="MobiDB-lite"/>
    </source>
</evidence>
<evidence type="ECO:0000313" key="7">
    <source>
        <dbReference type="Proteomes" id="UP001497522"/>
    </source>
</evidence>
<evidence type="ECO:0000259" key="5">
    <source>
        <dbReference type="PROSITE" id="PS50280"/>
    </source>
</evidence>